<dbReference type="Pfam" id="PF07693">
    <property type="entry name" value="KAP_NTPase"/>
    <property type="match status" value="1"/>
</dbReference>
<evidence type="ECO:0000313" key="2">
    <source>
        <dbReference type="EMBL" id="MXP79019.1"/>
    </source>
</evidence>
<proteinExistence type="predicted"/>
<dbReference type="Gene3D" id="3.40.50.300">
    <property type="entry name" value="P-loop containing nucleotide triphosphate hydrolases"/>
    <property type="match status" value="1"/>
</dbReference>
<reference evidence="2 3" key="1">
    <citation type="submission" date="2019-12" db="EMBL/GenBank/DDBJ databases">
        <title>Sporaefaciens musculi gen. nov., sp. nov., a novel bacterium isolated from the caecum of an obese mouse.</title>
        <authorList>
            <person name="Rasmussen T.S."/>
            <person name="Streidl T."/>
            <person name="Hitch T.C.A."/>
            <person name="Wortmann E."/>
            <person name="Deptula P."/>
            <person name="Hansen M."/>
            <person name="Nielsen D.S."/>
            <person name="Clavel T."/>
            <person name="Vogensen F.K."/>
        </authorList>
    </citation>
    <scope>NUCLEOTIDE SEQUENCE [LARGE SCALE GENOMIC DNA]</scope>
    <source>
        <strain evidence="2 3">WCA-9-b2</strain>
        <plasmid evidence="2">unnamed</plasmid>
    </source>
</reference>
<evidence type="ECO:0000259" key="1">
    <source>
        <dbReference type="Pfam" id="PF07693"/>
    </source>
</evidence>
<dbReference type="RefSeq" id="WP_159757515.1">
    <property type="nucleotide sequence ID" value="NZ_WUQX01000003.1"/>
</dbReference>
<protein>
    <recommendedName>
        <fullName evidence="1">KAP NTPase domain-containing protein</fullName>
    </recommendedName>
</protein>
<dbReference type="EMBL" id="WUQX01000003">
    <property type="protein sequence ID" value="MXP79019.1"/>
    <property type="molecule type" value="Genomic_DNA"/>
</dbReference>
<organism evidence="2 3">
    <name type="scientific">Sporofaciens musculi</name>
    <dbReference type="NCBI Taxonomy" id="2681861"/>
    <lineage>
        <taxon>Bacteria</taxon>
        <taxon>Bacillati</taxon>
        <taxon>Bacillota</taxon>
        <taxon>Clostridia</taxon>
        <taxon>Lachnospirales</taxon>
        <taxon>Lachnospiraceae</taxon>
        <taxon>Sporofaciens</taxon>
    </lineage>
</organism>
<sequence>MWRDSETEIDYLDYGYIVDIMIDTINDEKLLPSCIGLYGDWGSGKSSLMHMCMKKLKEQKDDTVCLLFNGWLYESYDDAKTAILSSILDGIKENRKLEGTALEIIRALYQSVDKFKLIKGGIKFGIDLALTGGIGSIANLTMKSVIKKSKKF</sequence>
<dbReference type="Proteomes" id="UP000460412">
    <property type="component" value="Unassembled WGS sequence"/>
</dbReference>
<dbReference type="InterPro" id="IPR027417">
    <property type="entry name" value="P-loop_NTPase"/>
</dbReference>
<geneLocation type="plasmid" evidence="2">
    <name>unnamed</name>
</geneLocation>
<dbReference type="AlphaFoldDB" id="A0A7X3MMC8"/>
<gene>
    <name evidence="2" type="ORF">GN277_28060</name>
</gene>
<feature type="domain" description="KAP NTPase" evidence="1">
    <location>
        <begin position="22"/>
        <end position="122"/>
    </location>
</feature>
<keyword evidence="2" id="KW-0614">Plasmid</keyword>
<comment type="caution">
    <text evidence="2">The sequence shown here is derived from an EMBL/GenBank/DDBJ whole genome shotgun (WGS) entry which is preliminary data.</text>
</comment>
<accession>A0A7X3MMC8</accession>
<keyword evidence="3" id="KW-1185">Reference proteome</keyword>
<dbReference type="SUPFAM" id="SSF52540">
    <property type="entry name" value="P-loop containing nucleoside triphosphate hydrolases"/>
    <property type="match status" value="1"/>
</dbReference>
<dbReference type="InterPro" id="IPR011646">
    <property type="entry name" value="KAP_P-loop"/>
</dbReference>
<evidence type="ECO:0000313" key="3">
    <source>
        <dbReference type="Proteomes" id="UP000460412"/>
    </source>
</evidence>
<name>A0A7X3MMC8_9FIRM</name>